<protein>
    <submittedName>
        <fullName evidence="1">Uncharacterized protein</fullName>
    </submittedName>
</protein>
<dbReference type="AlphaFoldDB" id="A0A4Y4DRZ2"/>
<comment type="caution">
    <text evidence="1">The sequence shown here is derived from an EMBL/GenBank/DDBJ whole genome shotgun (WGS) entry which is preliminary data.</text>
</comment>
<proteinExistence type="predicted"/>
<dbReference type="OrthoDB" id="7190385at2"/>
<evidence type="ECO:0000313" key="2">
    <source>
        <dbReference type="Proteomes" id="UP000316612"/>
    </source>
</evidence>
<reference evidence="1 2" key="1">
    <citation type="submission" date="2019-06" db="EMBL/GenBank/DDBJ databases">
        <title>Whole genome shotgun sequence of Glutamicibacter uratoxydans NBRC 15515.</title>
        <authorList>
            <person name="Hosoyama A."/>
            <person name="Uohara A."/>
            <person name="Ohji S."/>
            <person name="Ichikawa N."/>
        </authorList>
    </citation>
    <scope>NUCLEOTIDE SEQUENCE [LARGE SCALE GENOMIC DNA]</scope>
    <source>
        <strain evidence="1 2">NBRC 15515</strain>
    </source>
</reference>
<dbReference type="RefSeq" id="WP_141363879.1">
    <property type="nucleotide sequence ID" value="NZ_BAAAJL010000003.1"/>
</dbReference>
<gene>
    <name evidence="1" type="ORF">AUR04nite_16700</name>
</gene>
<organism evidence="1 2">
    <name type="scientific">Glutamicibacter uratoxydans</name>
    <name type="common">Arthrobacter uratoxydans</name>
    <dbReference type="NCBI Taxonomy" id="43667"/>
    <lineage>
        <taxon>Bacteria</taxon>
        <taxon>Bacillati</taxon>
        <taxon>Actinomycetota</taxon>
        <taxon>Actinomycetes</taxon>
        <taxon>Micrococcales</taxon>
        <taxon>Micrococcaceae</taxon>
        <taxon>Glutamicibacter</taxon>
    </lineage>
</organism>
<accession>A0A4Y4DRZ2</accession>
<dbReference type="EMBL" id="BJNY01000008">
    <property type="protein sequence ID" value="GED06138.1"/>
    <property type="molecule type" value="Genomic_DNA"/>
</dbReference>
<evidence type="ECO:0000313" key="1">
    <source>
        <dbReference type="EMBL" id="GED06138.1"/>
    </source>
</evidence>
<keyword evidence="2" id="KW-1185">Reference proteome</keyword>
<name>A0A4Y4DRZ2_GLUUR</name>
<dbReference type="Proteomes" id="UP000316612">
    <property type="component" value="Unassembled WGS sequence"/>
</dbReference>
<sequence>MAKLQKRSKVISRLNCSQDELVPVKIYRSVAPDEHDEAIVLQISQGWVLLAVLRDGGYFNGYTLVRLGNISRVVFSRTFLPFLRTQDFWPPANPWKSLDLAAEQAFLSRLAELNSVLSIHEEVREPDKLWIGTVDRWKKNSFWFHCIDPDGTWSETLIKVRYEHLTRVDVHDDYALVVKAVAGPRPAE</sequence>